<dbReference type="PROSITE" id="PS50943">
    <property type="entry name" value="HTH_CROC1"/>
    <property type="match status" value="1"/>
</dbReference>
<dbReference type="AlphaFoldDB" id="A0A543IWG4"/>
<dbReference type="InterPro" id="IPR001387">
    <property type="entry name" value="Cro/C1-type_HTH"/>
</dbReference>
<feature type="domain" description="HTH cro/C1-type" evidence="1">
    <location>
        <begin position="1"/>
        <end position="46"/>
    </location>
</feature>
<name>A0A543IWG4_9ACTN</name>
<organism evidence="2 3">
    <name type="scientific">Thermopolyspora flexuosa</name>
    <dbReference type="NCBI Taxonomy" id="103836"/>
    <lineage>
        <taxon>Bacteria</taxon>
        <taxon>Bacillati</taxon>
        <taxon>Actinomycetota</taxon>
        <taxon>Actinomycetes</taxon>
        <taxon>Streptosporangiales</taxon>
        <taxon>Streptosporangiaceae</taxon>
        <taxon>Thermopolyspora</taxon>
    </lineage>
</organism>
<evidence type="ECO:0000313" key="3">
    <source>
        <dbReference type="Proteomes" id="UP000319213"/>
    </source>
</evidence>
<evidence type="ECO:0000313" key="2">
    <source>
        <dbReference type="EMBL" id="TQM74919.1"/>
    </source>
</evidence>
<accession>A0A543IWG4</accession>
<dbReference type="CDD" id="cd00093">
    <property type="entry name" value="HTH_XRE"/>
    <property type="match status" value="1"/>
</dbReference>
<protein>
    <submittedName>
        <fullName evidence="2">Helix-turn-helix protein</fullName>
    </submittedName>
</protein>
<dbReference type="Proteomes" id="UP000319213">
    <property type="component" value="Unassembled WGS sequence"/>
</dbReference>
<dbReference type="Pfam" id="PF13560">
    <property type="entry name" value="HTH_31"/>
    <property type="match status" value="1"/>
</dbReference>
<reference evidence="2 3" key="1">
    <citation type="submission" date="2019-06" db="EMBL/GenBank/DDBJ databases">
        <title>Sequencing the genomes of 1000 actinobacteria strains.</title>
        <authorList>
            <person name="Klenk H.-P."/>
        </authorList>
    </citation>
    <scope>NUCLEOTIDE SEQUENCE [LARGE SCALE GENOMIC DNA]</scope>
    <source>
        <strain evidence="2 3">DSM 43186</strain>
    </source>
</reference>
<sequence>MSLAALAERCYVSKGYLSRVERDLRRPGRRVVELFDAVLGADGELISTWARETAGPTPETTGGGDTTKRRLFIKGAAVAAGLGLSRDQARVSTPDDHVARLRDALIPDAIPRAWAKAEAARSLSASARAIALARRDFAAARYGPVAERLVPLITAAREASGPVNLTLAAQVYHLAARTLIKLGAVPYAWTAAHLGERAADASGDAAAILQARRDLASLLHRAGDHGKARDLATATAAAMRPHLASARPGAWAAYASLLSTGAIAAARVNDRDGADAMLAEAGEAARRAPAMLCGPGHVATYRIGVSILLGDAGTAIRHADAIAPARIPTLERRAGFYLGVAEAYTMWGKTDEAVRALLIAEQIAPAELRRPGPRRTITDLLARDPHSRLSGLRALARRAAVPV</sequence>
<gene>
    <name evidence="2" type="ORF">FHX40_1605</name>
</gene>
<evidence type="ECO:0000259" key="1">
    <source>
        <dbReference type="PROSITE" id="PS50943"/>
    </source>
</evidence>
<proteinExistence type="predicted"/>
<comment type="caution">
    <text evidence="2">The sequence shown here is derived from an EMBL/GenBank/DDBJ whole genome shotgun (WGS) entry which is preliminary data.</text>
</comment>
<keyword evidence="3" id="KW-1185">Reference proteome</keyword>
<dbReference type="EMBL" id="VFPQ01000001">
    <property type="protein sequence ID" value="TQM74919.1"/>
    <property type="molecule type" value="Genomic_DNA"/>
</dbReference>